<evidence type="ECO:0000256" key="5">
    <source>
        <dbReference type="ARBA" id="ARBA00022683"/>
    </source>
</evidence>
<dbReference type="PANTHER" id="PTHR45008:SF1">
    <property type="entry name" value="PTS SYSTEM GLUCOSE-SPECIFIC EIIA COMPONENT"/>
    <property type="match status" value="1"/>
</dbReference>
<dbReference type="EMBL" id="JBHSSM010000014">
    <property type="protein sequence ID" value="MFC6314728.1"/>
    <property type="molecule type" value="Genomic_DNA"/>
</dbReference>
<proteinExistence type="predicted"/>
<dbReference type="PROSITE" id="PS00371">
    <property type="entry name" value="PTS_EIIA_TYPE_1_HIS"/>
    <property type="match status" value="1"/>
</dbReference>
<accession>A0ABW1UNV3</accession>
<name>A0ABW1UNV3_9LACO</name>
<keyword evidence="9" id="KW-1185">Reference proteome</keyword>
<protein>
    <submittedName>
        <fullName evidence="8">PTS glucose transporter subunit IIA</fullName>
    </submittedName>
</protein>
<keyword evidence="6" id="KW-0418">Kinase</keyword>
<evidence type="ECO:0000259" key="7">
    <source>
        <dbReference type="PROSITE" id="PS51093"/>
    </source>
</evidence>
<dbReference type="Gene3D" id="2.70.70.10">
    <property type="entry name" value="Glucose Permease (Domain IIA)"/>
    <property type="match status" value="1"/>
</dbReference>
<keyword evidence="5" id="KW-0598">Phosphotransferase system</keyword>
<dbReference type="InterPro" id="IPR001127">
    <property type="entry name" value="PTS_EIIA_1_perm"/>
</dbReference>
<evidence type="ECO:0000313" key="9">
    <source>
        <dbReference type="Proteomes" id="UP001596310"/>
    </source>
</evidence>
<gene>
    <name evidence="8" type="ORF">ACFQHW_03995</name>
</gene>
<dbReference type="PROSITE" id="PS51093">
    <property type="entry name" value="PTS_EIIA_TYPE_1"/>
    <property type="match status" value="1"/>
</dbReference>
<reference evidence="9" key="1">
    <citation type="journal article" date="2019" name="Int. J. Syst. Evol. Microbiol.">
        <title>The Global Catalogue of Microorganisms (GCM) 10K type strain sequencing project: providing services to taxonomists for standard genome sequencing and annotation.</title>
        <authorList>
            <consortium name="The Broad Institute Genomics Platform"/>
            <consortium name="The Broad Institute Genome Sequencing Center for Infectious Disease"/>
            <person name="Wu L."/>
            <person name="Ma J."/>
        </authorList>
    </citation>
    <scope>NUCLEOTIDE SEQUENCE [LARGE SCALE GENOMIC DNA]</scope>
    <source>
        <strain evidence="9">CCM 8897</strain>
    </source>
</reference>
<feature type="domain" description="PTS EIIA type-1" evidence="7">
    <location>
        <begin position="31"/>
        <end position="135"/>
    </location>
</feature>
<keyword evidence="2" id="KW-0813">Transport</keyword>
<comment type="caution">
    <text evidence="8">The sequence shown here is derived from an EMBL/GenBank/DDBJ whole genome shotgun (WGS) entry which is preliminary data.</text>
</comment>
<evidence type="ECO:0000256" key="6">
    <source>
        <dbReference type="ARBA" id="ARBA00022777"/>
    </source>
</evidence>
<dbReference type="InterPro" id="IPR050890">
    <property type="entry name" value="PTS_EIIA_component"/>
</dbReference>
<evidence type="ECO:0000256" key="3">
    <source>
        <dbReference type="ARBA" id="ARBA00022597"/>
    </source>
</evidence>
<dbReference type="NCBIfam" id="TIGR00830">
    <property type="entry name" value="PTBA"/>
    <property type="match status" value="1"/>
</dbReference>
<organism evidence="8 9">
    <name type="scientific">Lapidilactobacillus achengensis</name>
    <dbReference type="NCBI Taxonomy" id="2486000"/>
    <lineage>
        <taxon>Bacteria</taxon>
        <taxon>Bacillati</taxon>
        <taxon>Bacillota</taxon>
        <taxon>Bacilli</taxon>
        <taxon>Lactobacillales</taxon>
        <taxon>Lactobacillaceae</taxon>
        <taxon>Lapidilactobacillus</taxon>
    </lineage>
</organism>
<dbReference type="InterPro" id="IPR011055">
    <property type="entry name" value="Dup_hybrid_motif"/>
</dbReference>
<evidence type="ECO:0000256" key="2">
    <source>
        <dbReference type="ARBA" id="ARBA00022448"/>
    </source>
</evidence>
<keyword evidence="4" id="KW-0808">Transferase</keyword>
<dbReference type="SUPFAM" id="SSF51261">
    <property type="entry name" value="Duplicated hybrid motif"/>
    <property type="match status" value="1"/>
</dbReference>
<dbReference type="RefSeq" id="WP_125599443.1">
    <property type="nucleotide sequence ID" value="NZ_JBHSSM010000014.1"/>
</dbReference>
<evidence type="ECO:0000256" key="4">
    <source>
        <dbReference type="ARBA" id="ARBA00022679"/>
    </source>
</evidence>
<dbReference type="Proteomes" id="UP001596310">
    <property type="component" value="Unassembled WGS sequence"/>
</dbReference>
<sequence>MFHFKKEPAPHTDDLLAPVGGQVLSLSTVSDPVFAQKMMGDGLAIKPNEGDSVVVAPISGEVTVAQGHAFGIRRDDGLEVLVHIGVDTVNLQGAPFTIHTKQGKTVRAGAKMVTVDWAQITAAKLDPTVMVLITNTKTNLAQLKVNYQQIASGAVVGQATAK</sequence>
<evidence type="ECO:0000313" key="8">
    <source>
        <dbReference type="EMBL" id="MFC6314728.1"/>
    </source>
</evidence>
<comment type="subcellular location">
    <subcellularLocation>
        <location evidence="1">Cytoplasm</location>
    </subcellularLocation>
</comment>
<keyword evidence="3 8" id="KW-0762">Sugar transport</keyword>
<dbReference type="Pfam" id="PF00358">
    <property type="entry name" value="PTS_EIIA_1"/>
    <property type="match status" value="1"/>
</dbReference>
<evidence type="ECO:0000256" key="1">
    <source>
        <dbReference type="ARBA" id="ARBA00004496"/>
    </source>
</evidence>
<dbReference type="PANTHER" id="PTHR45008">
    <property type="entry name" value="PTS SYSTEM GLUCOSE-SPECIFIC EIIA COMPONENT"/>
    <property type="match status" value="1"/>
</dbReference>